<dbReference type="EMBL" id="GIFC01002532">
    <property type="protein sequence ID" value="MXU84615.1"/>
    <property type="molecule type" value="Transcribed_RNA"/>
</dbReference>
<sequence length="81" mass="9245">MSLSLTEFAVVILVTPWQVGSVIGWPWNRCVTFWLVFRMCNGIGIKIKRCIWCVVFPRVLARHMKSGNLQALFVSREGSCT</sequence>
<accession>A0A6B0U7U5</accession>
<evidence type="ECO:0000313" key="1">
    <source>
        <dbReference type="EMBL" id="MXU84615.1"/>
    </source>
</evidence>
<name>A0A6B0U7U5_IXORI</name>
<reference evidence="1" key="1">
    <citation type="submission" date="2019-12" db="EMBL/GenBank/DDBJ databases">
        <title>An insight into the sialome of adult female Ixodes ricinus ticks feeding for 6 days.</title>
        <authorList>
            <person name="Perner J."/>
            <person name="Ribeiro J.M.C."/>
        </authorList>
    </citation>
    <scope>NUCLEOTIDE SEQUENCE</scope>
    <source>
        <strain evidence="1">Semi-engorged</strain>
        <tissue evidence="1">Salivary glands</tissue>
    </source>
</reference>
<proteinExistence type="predicted"/>
<protein>
    <submittedName>
        <fullName evidence="1">Putative secreted protein</fullName>
    </submittedName>
</protein>
<dbReference type="AlphaFoldDB" id="A0A6B0U7U5"/>
<organism evidence="1">
    <name type="scientific">Ixodes ricinus</name>
    <name type="common">Common tick</name>
    <name type="synonym">Acarus ricinus</name>
    <dbReference type="NCBI Taxonomy" id="34613"/>
    <lineage>
        <taxon>Eukaryota</taxon>
        <taxon>Metazoa</taxon>
        <taxon>Ecdysozoa</taxon>
        <taxon>Arthropoda</taxon>
        <taxon>Chelicerata</taxon>
        <taxon>Arachnida</taxon>
        <taxon>Acari</taxon>
        <taxon>Parasitiformes</taxon>
        <taxon>Ixodida</taxon>
        <taxon>Ixodoidea</taxon>
        <taxon>Ixodidae</taxon>
        <taxon>Ixodinae</taxon>
        <taxon>Ixodes</taxon>
    </lineage>
</organism>